<organism evidence="4 5">
    <name type="scientific">Nocardia acididurans</name>
    <dbReference type="NCBI Taxonomy" id="2802282"/>
    <lineage>
        <taxon>Bacteria</taxon>
        <taxon>Bacillati</taxon>
        <taxon>Actinomycetota</taxon>
        <taxon>Actinomycetes</taxon>
        <taxon>Mycobacteriales</taxon>
        <taxon>Nocardiaceae</taxon>
        <taxon>Nocardia</taxon>
    </lineage>
</organism>
<protein>
    <submittedName>
        <fullName evidence="4">TetR/AcrR family transcriptional regulator</fullName>
    </submittedName>
</protein>
<keyword evidence="5" id="KW-1185">Reference proteome</keyword>
<name>A0ABS1M935_9NOCA</name>
<comment type="caution">
    <text evidence="4">The sequence shown here is derived from an EMBL/GenBank/DDBJ whole genome shotgun (WGS) entry which is preliminary data.</text>
</comment>
<dbReference type="PANTHER" id="PTHR30055">
    <property type="entry name" value="HTH-TYPE TRANSCRIPTIONAL REGULATOR RUTR"/>
    <property type="match status" value="1"/>
</dbReference>
<dbReference type="InterPro" id="IPR050109">
    <property type="entry name" value="HTH-type_TetR-like_transc_reg"/>
</dbReference>
<dbReference type="EMBL" id="JAERRJ010000008">
    <property type="protein sequence ID" value="MBL1077158.1"/>
    <property type="molecule type" value="Genomic_DNA"/>
</dbReference>
<dbReference type="Proteomes" id="UP000602198">
    <property type="component" value="Unassembled WGS sequence"/>
</dbReference>
<dbReference type="Gene3D" id="1.10.357.10">
    <property type="entry name" value="Tetracycline Repressor, domain 2"/>
    <property type="match status" value="1"/>
</dbReference>
<evidence type="ECO:0000313" key="4">
    <source>
        <dbReference type="EMBL" id="MBL1077158.1"/>
    </source>
</evidence>
<evidence type="ECO:0000256" key="1">
    <source>
        <dbReference type="ARBA" id="ARBA00023125"/>
    </source>
</evidence>
<dbReference type="InterPro" id="IPR036271">
    <property type="entry name" value="Tet_transcr_reg_TetR-rel_C_sf"/>
</dbReference>
<evidence type="ECO:0000256" key="2">
    <source>
        <dbReference type="PROSITE-ProRule" id="PRU00335"/>
    </source>
</evidence>
<dbReference type="InterPro" id="IPR001647">
    <property type="entry name" value="HTH_TetR"/>
</dbReference>
<feature type="DNA-binding region" description="H-T-H motif" evidence="2">
    <location>
        <begin position="24"/>
        <end position="43"/>
    </location>
</feature>
<dbReference type="InterPro" id="IPR009057">
    <property type="entry name" value="Homeodomain-like_sf"/>
</dbReference>
<evidence type="ECO:0000313" key="5">
    <source>
        <dbReference type="Proteomes" id="UP000602198"/>
    </source>
</evidence>
<reference evidence="4 5" key="1">
    <citation type="submission" date="2021-01" db="EMBL/GenBank/DDBJ databases">
        <title>WGS of actinomycetes isolated from Thailand.</title>
        <authorList>
            <person name="Thawai C."/>
        </authorList>
    </citation>
    <scope>NUCLEOTIDE SEQUENCE [LARGE SCALE GENOMIC DNA]</scope>
    <source>
        <strain evidence="4 5">LPG 2</strain>
    </source>
</reference>
<dbReference type="PROSITE" id="PS50977">
    <property type="entry name" value="HTH_TETR_2"/>
    <property type="match status" value="1"/>
</dbReference>
<sequence length="190" mass="20123">MGNREDLLAGARTAILERGLAKVTARDIAQAAGVSLAAIGYHFGSKDRLVMETLTEGVGTEIGDGIDAAIKDAGEGRTPWEALAATWNGLVDVAYNNREALLLSLENGVQISRNPESQVYMADATARALADMAETLRGVYPDLSAEQAAAVGRMLFLLFQGLSMQSLLAPSAEPFLGEDLMTAIEALRGR</sequence>
<dbReference type="PANTHER" id="PTHR30055:SF219">
    <property type="entry name" value="TRANSCRIPTIONAL REGULATORY PROTEIN"/>
    <property type="match status" value="1"/>
</dbReference>
<proteinExistence type="predicted"/>
<dbReference type="RefSeq" id="WP_201949867.1">
    <property type="nucleotide sequence ID" value="NZ_JAERRJ010000008.1"/>
</dbReference>
<accession>A0ABS1M935</accession>
<evidence type="ECO:0000259" key="3">
    <source>
        <dbReference type="PROSITE" id="PS50977"/>
    </source>
</evidence>
<keyword evidence="1 2" id="KW-0238">DNA-binding</keyword>
<dbReference type="Pfam" id="PF00440">
    <property type="entry name" value="TetR_N"/>
    <property type="match status" value="1"/>
</dbReference>
<dbReference type="PRINTS" id="PR00455">
    <property type="entry name" value="HTHTETR"/>
</dbReference>
<dbReference type="SUPFAM" id="SSF46689">
    <property type="entry name" value="Homeodomain-like"/>
    <property type="match status" value="1"/>
</dbReference>
<feature type="domain" description="HTH tetR-type" evidence="3">
    <location>
        <begin position="1"/>
        <end position="61"/>
    </location>
</feature>
<dbReference type="SUPFAM" id="SSF48498">
    <property type="entry name" value="Tetracyclin repressor-like, C-terminal domain"/>
    <property type="match status" value="1"/>
</dbReference>
<gene>
    <name evidence="4" type="ORF">JK358_22425</name>
</gene>